<keyword evidence="5" id="KW-0442">Lipid degradation</keyword>
<proteinExistence type="inferred from homology"/>
<dbReference type="Pfam" id="PF13091">
    <property type="entry name" value="PLDc_2"/>
    <property type="match status" value="2"/>
</dbReference>
<dbReference type="InterPro" id="IPR001322">
    <property type="entry name" value="Lamin_tail_dom"/>
</dbReference>
<dbReference type="InterPro" id="IPR003961">
    <property type="entry name" value="FN3_dom"/>
</dbReference>
<evidence type="ECO:0000256" key="4">
    <source>
        <dbReference type="ARBA" id="ARBA00022801"/>
    </source>
</evidence>
<dbReference type="EMBL" id="VBOS01000423">
    <property type="protein sequence ID" value="TMQ50137.1"/>
    <property type="molecule type" value="Genomic_DNA"/>
</dbReference>
<keyword evidence="6" id="KW-0443">Lipid metabolism</keyword>
<evidence type="ECO:0000256" key="1">
    <source>
        <dbReference type="ARBA" id="ARBA00000798"/>
    </source>
</evidence>
<name>A0A538SFL0_UNCEI</name>
<dbReference type="SMART" id="SM00155">
    <property type="entry name" value="PLDc"/>
    <property type="match status" value="2"/>
</dbReference>
<keyword evidence="4" id="KW-0378">Hydrolase</keyword>
<sequence length="1124" mass="117577">MMVLPRPGLPAPCWAIGRPDTIWMDLPSIPTANRGVSMRAPLWIPCLQAVAALAIVSSLVPSAVPPAGAVASHVVIGEVACRGPAGATDEFVELYNPTANSVDLSGWKLQYKSQTGASFSDYTTLPAGSAIAAHGFYLLTTTNYTGSTPTDRAWGSTGISDDGHVRILDASAIEIDRVGWGGANAPEGGVAAPRATATASTERKASAGSTATGQDTDNNGNDFILQTNGRNPQNTGSAPEPSFAAGGNGTGRGRATPSPVYAGYVVPSLAIAVAQDSAYTLASLSIVVPSSWSWSHTLGDVALSGAGFASAAASIVNDTIFVTGAAVTTSDSGLVTISNLTAPASNGTTTFTLKTAVAAGTLAQVVKQPQVRVLKLVPIVSVHVNDASGVAAAPYGVSAEATVTGTVTVNWSSTNTDIYIQDGTAGIDLFQFGAPPITVSPGDSLIVTGSIVQFRGLTEIQPDFSLVQVVATGRPVPDPLVVNCAAVNATFHPDYTEPNEGRLVRVNGVTYNSVNSTITDASGTTGVFIPGTFPPPPSVFDIIGILKQFKPGTPAPGPPYTADYEISPRSPDDIIAHPGPIILTVPYEDHILPTSVQLHWTTDVASTSIVHFGTTTSLGDSVVDLTPVTTHAITVTGLTAATVYDYSVGSEDANGRNFTPIALFSTASAPPATGQMNVYFNKSVDTSVQWLHAANGNADLTARMVNRLNGARRSVDAALYNLSGSPGASLASAMVAAKNRGVKVRVICEQDNRSNAPYNTLAAGGIPVIGDAFDPVNNGAGLMHDKFVVIDGRGGAPESVWVWTGSWNPTDPGTNDDYQNSIEIQDPALANVYTMEFNEMWGSTSDTPVASASRFGQRKLDDTPHRFMIGGHAVECYFSPSDGTTSHIVSTINAAQHSVGFELLTITRTDISGALIARKGAGLPVRGDMDNSSDTGSQYSALVSGGVDVRLKTGGGLLHHKYAIVDAESPSWDATTLTGSHNWSGAAENSNNENTVIVHDPDVTNQYLQEFLARYHQFGGADTIHIVAVDPIAGVPADRMVLGQNVPNPARGLTRFQYAIPTRGKVVLRLFDVAGRHVRTLVNQIQPAGGYQVDFRPGELESGMYFYRLEAGGRSMQRKMLYLR</sequence>
<organism evidence="11 12">
    <name type="scientific">Eiseniibacteriota bacterium</name>
    <dbReference type="NCBI Taxonomy" id="2212470"/>
    <lineage>
        <taxon>Bacteria</taxon>
        <taxon>Candidatus Eiseniibacteriota</taxon>
    </lineage>
</organism>
<dbReference type="PANTHER" id="PTHR43856">
    <property type="entry name" value="CARDIOLIPIN HYDROLASE"/>
    <property type="match status" value="1"/>
</dbReference>
<comment type="similarity">
    <text evidence="2">Belongs to the phospholipase D family.</text>
</comment>
<dbReference type="GO" id="GO:0046872">
    <property type="term" value="F:metal ion binding"/>
    <property type="evidence" value="ECO:0007669"/>
    <property type="project" value="InterPro"/>
</dbReference>
<dbReference type="InterPro" id="IPR025202">
    <property type="entry name" value="PLD-like_dom"/>
</dbReference>
<dbReference type="InterPro" id="IPR008963">
    <property type="entry name" value="Purple_acid_Pase-like_N"/>
</dbReference>
<feature type="region of interest" description="Disordered" evidence="7">
    <location>
        <begin position="183"/>
        <end position="254"/>
    </location>
</feature>
<dbReference type="GO" id="GO:0016042">
    <property type="term" value="P:lipid catabolic process"/>
    <property type="evidence" value="ECO:0007669"/>
    <property type="project" value="UniProtKB-KW"/>
</dbReference>
<feature type="compositionally biased region" description="Polar residues" evidence="7">
    <location>
        <begin position="207"/>
        <end position="237"/>
    </location>
</feature>
<dbReference type="GO" id="GO:0004630">
    <property type="term" value="F:phospholipase D activity"/>
    <property type="evidence" value="ECO:0007669"/>
    <property type="project" value="UniProtKB-EC"/>
</dbReference>
<evidence type="ECO:0000256" key="3">
    <source>
        <dbReference type="ARBA" id="ARBA00012027"/>
    </source>
</evidence>
<dbReference type="Pfam" id="PF00932">
    <property type="entry name" value="LTD"/>
    <property type="match status" value="1"/>
</dbReference>
<dbReference type="SUPFAM" id="SSF56024">
    <property type="entry name" value="Phospholipase D/nuclease"/>
    <property type="match status" value="2"/>
</dbReference>
<dbReference type="NCBIfam" id="TIGR04183">
    <property type="entry name" value="Por_Secre_tail"/>
    <property type="match status" value="1"/>
</dbReference>
<dbReference type="InterPro" id="IPR051406">
    <property type="entry name" value="PLD_domain"/>
</dbReference>
<dbReference type="SUPFAM" id="SSF74853">
    <property type="entry name" value="Lamin A/C globular tail domain"/>
    <property type="match status" value="1"/>
</dbReference>
<evidence type="ECO:0000259" key="10">
    <source>
        <dbReference type="PROSITE" id="PS51841"/>
    </source>
</evidence>
<protein>
    <recommendedName>
        <fullName evidence="3">phospholipase D</fullName>
        <ecNumber evidence="3">3.1.4.4</ecNumber>
    </recommendedName>
</protein>
<reference evidence="11 12" key="1">
    <citation type="journal article" date="2019" name="Nat. Microbiol.">
        <title>Mediterranean grassland soil C-N compound turnover is dependent on rainfall and depth, and is mediated by genomically divergent microorganisms.</title>
        <authorList>
            <person name="Diamond S."/>
            <person name="Andeer P.F."/>
            <person name="Li Z."/>
            <person name="Crits-Christoph A."/>
            <person name="Burstein D."/>
            <person name="Anantharaman K."/>
            <person name="Lane K.R."/>
            <person name="Thomas B.C."/>
            <person name="Pan C."/>
            <person name="Northen T.R."/>
            <person name="Banfield J.F."/>
        </authorList>
    </citation>
    <scope>NUCLEOTIDE SEQUENCE [LARGE SCALE GENOMIC DNA]</scope>
    <source>
        <strain evidence="11">WS_2</strain>
    </source>
</reference>
<feature type="domain" description="Fibronectin type-III" evidence="9">
    <location>
        <begin position="577"/>
        <end position="672"/>
    </location>
</feature>
<dbReference type="AlphaFoldDB" id="A0A538SFL0"/>
<dbReference type="PROSITE" id="PS50853">
    <property type="entry name" value="FN3"/>
    <property type="match status" value="1"/>
</dbReference>
<evidence type="ECO:0000256" key="5">
    <source>
        <dbReference type="ARBA" id="ARBA00022963"/>
    </source>
</evidence>
<dbReference type="PROSITE" id="PS51841">
    <property type="entry name" value="LTD"/>
    <property type="match status" value="1"/>
</dbReference>
<dbReference type="InterPro" id="IPR001736">
    <property type="entry name" value="PLipase_D/transphosphatidylase"/>
</dbReference>
<dbReference type="SUPFAM" id="SSF49363">
    <property type="entry name" value="Purple acid phosphatase, N-terminal domain"/>
    <property type="match status" value="1"/>
</dbReference>
<dbReference type="GO" id="GO:0006793">
    <property type="term" value="P:phosphorus metabolic process"/>
    <property type="evidence" value="ECO:0007669"/>
    <property type="project" value="UniProtKB-ARBA"/>
</dbReference>
<dbReference type="PROSITE" id="PS50035">
    <property type="entry name" value="PLD"/>
    <property type="match status" value="1"/>
</dbReference>
<dbReference type="CDD" id="cd04486">
    <property type="entry name" value="YhcR_OBF_like"/>
    <property type="match status" value="1"/>
</dbReference>
<feature type="domain" description="PLD phosphodiesterase" evidence="8">
    <location>
        <begin position="954"/>
        <end position="987"/>
    </location>
</feature>
<evidence type="ECO:0000256" key="6">
    <source>
        <dbReference type="ARBA" id="ARBA00023098"/>
    </source>
</evidence>
<comment type="catalytic activity">
    <reaction evidence="1">
        <text>a 1,2-diacyl-sn-glycero-3-phosphocholine + H2O = a 1,2-diacyl-sn-glycero-3-phosphate + choline + H(+)</text>
        <dbReference type="Rhea" id="RHEA:14445"/>
        <dbReference type="ChEBI" id="CHEBI:15354"/>
        <dbReference type="ChEBI" id="CHEBI:15377"/>
        <dbReference type="ChEBI" id="CHEBI:15378"/>
        <dbReference type="ChEBI" id="CHEBI:57643"/>
        <dbReference type="ChEBI" id="CHEBI:58608"/>
        <dbReference type="EC" id="3.1.4.4"/>
    </reaction>
</comment>
<evidence type="ECO:0000256" key="2">
    <source>
        <dbReference type="ARBA" id="ARBA00008664"/>
    </source>
</evidence>
<dbReference type="GO" id="GO:0016891">
    <property type="term" value="F:RNA endonuclease activity producing 5'-phosphomonoesters, hydrolytic mechanism"/>
    <property type="evidence" value="ECO:0007669"/>
    <property type="project" value="TreeGrafter"/>
</dbReference>
<evidence type="ECO:0000313" key="12">
    <source>
        <dbReference type="Proteomes" id="UP000317716"/>
    </source>
</evidence>
<evidence type="ECO:0000313" key="11">
    <source>
        <dbReference type="EMBL" id="TMQ50137.1"/>
    </source>
</evidence>
<comment type="caution">
    <text evidence="11">The sequence shown here is derived from an EMBL/GenBank/DDBJ whole genome shotgun (WGS) entry which is preliminary data.</text>
</comment>
<accession>A0A538SFL0</accession>
<dbReference type="GO" id="GO:0003993">
    <property type="term" value="F:acid phosphatase activity"/>
    <property type="evidence" value="ECO:0007669"/>
    <property type="project" value="InterPro"/>
</dbReference>
<dbReference type="InterPro" id="IPR026444">
    <property type="entry name" value="Secre_tail"/>
</dbReference>
<dbReference type="Gene3D" id="3.30.870.10">
    <property type="entry name" value="Endonuclease Chain A"/>
    <property type="match status" value="2"/>
</dbReference>
<dbReference type="InterPro" id="IPR036415">
    <property type="entry name" value="Lamin_tail_dom_sf"/>
</dbReference>
<evidence type="ECO:0000259" key="8">
    <source>
        <dbReference type="PROSITE" id="PS50035"/>
    </source>
</evidence>
<evidence type="ECO:0000259" key="9">
    <source>
        <dbReference type="PROSITE" id="PS50853"/>
    </source>
</evidence>
<dbReference type="Proteomes" id="UP000317716">
    <property type="component" value="Unassembled WGS sequence"/>
</dbReference>
<dbReference type="Gene3D" id="2.60.40.1260">
    <property type="entry name" value="Lamin Tail domain"/>
    <property type="match status" value="1"/>
</dbReference>
<evidence type="ECO:0000256" key="7">
    <source>
        <dbReference type="SAM" id="MobiDB-lite"/>
    </source>
</evidence>
<dbReference type="EC" id="3.1.4.4" evidence="3"/>
<dbReference type="PANTHER" id="PTHR43856:SF1">
    <property type="entry name" value="MITOCHONDRIAL CARDIOLIPIN HYDROLASE"/>
    <property type="match status" value="1"/>
</dbReference>
<feature type="domain" description="LTD" evidence="10">
    <location>
        <begin position="63"/>
        <end position="182"/>
    </location>
</feature>
<gene>
    <name evidence="11" type="ORF">E6K72_11705</name>
</gene>